<evidence type="ECO:0000256" key="1">
    <source>
        <dbReference type="ARBA" id="ARBA00005725"/>
    </source>
</evidence>
<dbReference type="Gene3D" id="3.90.25.10">
    <property type="entry name" value="UDP-galactose 4-epimerase, domain 1"/>
    <property type="match status" value="1"/>
</dbReference>
<dbReference type="PANTHER" id="PTHR47706:SF4">
    <property type="entry name" value="NMRA-LIKE DOMAIN-CONTAINING PROTEIN"/>
    <property type="match status" value="1"/>
</dbReference>
<organism evidence="5 6">
    <name type="scientific">Clathrospora elynae</name>
    <dbReference type="NCBI Taxonomy" id="706981"/>
    <lineage>
        <taxon>Eukaryota</taxon>
        <taxon>Fungi</taxon>
        <taxon>Dikarya</taxon>
        <taxon>Ascomycota</taxon>
        <taxon>Pezizomycotina</taxon>
        <taxon>Dothideomycetes</taxon>
        <taxon>Pleosporomycetidae</taxon>
        <taxon>Pleosporales</taxon>
        <taxon>Diademaceae</taxon>
        <taxon>Clathrospora</taxon>
    </lineage>
</organism>
<keyword evidence="6" id="KW-1185">Reference proteome</keyword>
<dbReference type="GO" id="GO:0016491">
    <property type="term" value="F:oxidoreductase activity"/>
    <property type="evidence" value="ECO:0007669"/>
    <property type="project" value="UniProtKB-KW"/>
</dbReference>
<keyword evidence="3" id="KW-0560">Oxidoreductase</keyword>
<dbReference type="Proteomes" id="UP000800038">
    <property type="component" value="Unassembled WGS sequence"/>
</dbReference>
<feature type="domain" description="NmrA-like" evidence="4">
    <location>
        <begin position="4"/>
        <end position="111"/>
    </location>
</feature>
<evidence type="ECO:0000256" key="2">
    <source>
        <dbReference type="ARBA" id="ARBA00022857"/>
    </source>
</evidence>
<dbReference type="OrthoDB" id="419598at2759"/>
<dbReference type="InterPro" id="IPR051609">
    <property type="entry name" value="NmrA/Isoflavone_reductase-like"/>
</dbReference>
<name>A0A6A5T481_9PLEO</name>
<dbReference type="SUPFAM" id="SSF51735">
    <property type="entry name" value="NAD(P)-binding Rossmann-fold domains"/>
    <property type="match status" value="1"/>
</dbReference>
<sequence length="291" mass="32254">MVIVVVAGGTGGIGRTIVEELIQKGNHKVLILTRKATTIPGLESVTMLEANYADPVAITQLLQHHNVEVVISALALFTEESANARMHLIDAAIDSGTVTRFIPSEYGTLRKSHLDFTRVIFGWLLDHYGFPHCKSHMKPFKFALDFDNRMAAIPGDGEAHVTFLHSVDIAKYVVALLGEEGRWPETSAFASDRMTWNELITLAEDIMGEKWDVTYESLEQLEMGETTLFKQPEGSYHLPEEAARQMVAEWGIMAVKGVMDASGEGVRNDDFPDVQPITVEALILEAWENKG</sequence>
<reference evidence="5" key="1">
    <citation type="journal article" date="2020" name="Stud. Mycol.">
        <title>101 Dothideomycetes genomes: a test case for predicting lifestyles and emergence of pathogens.</title>
        <authorList>
            <person name="Haridas S."/>
            <person name="Albert R."/>
            <person name="Binder M."/>
            <person name="Bloem J."/>
            <person name="Labutti K."/>
            <person name="Salamov A."/>
            <person name="Andreopoulos B."/>
            <person name="Baker S."/>
            <person name="Barry K."/>
            <person name="Bills G."/>
            <person name="Bluhm B."/>
            <person name="Cannon C."/>
            <person name="Castanera R."/>
            <person name="Culley D."/>
            <person name="Daum C."/>
            <person name="Ezra D."/>
            <person name="Gonzalez J."/>
            <person name="Henrissat B."/>
            <person name="Kuo A."/>
            <person name="Liang C."/>
            <person name="Lipzen A."/>
            <person name="Lutzoni F."/>
            <person name="Magnuson J."/>
            <person name="Mondo S."/>
            <person name="Nolan M."/>
            <person name="Ohm R."/>
            <person name="Pangilinan J."/>
            <person name="Park H.-J."/>
            <person name="Ramirez L."/>
            <person name="Alfaro M."/>
            <person name="Sun H."/>
            <person name="Tritt A."/>
            <person name="Yoshinaga Y."/>
            <person name="Zwiers L.-H."/>
            <person name="Turgeon B."/>
            <person name="Goodwin S."/>
            <person name="Spatafora J."/>
            <person name="Crous P."/>
            <person name="Grigoriev I."/>
        </authorList>
    </citation>
    <scope>NUCLEOTIDE SEQUENCE</scope>
    <source>
        <strain evidence="5">CBS 161.51</strain>
    </source>
</reference>
<accession>A0A6A5T481</accession>
<keyword evidence="2" id="KW-0521">NADP</keyword>
<protein>
    <submittedName>
        <fullName evidence="5">NAD(P)-binding protein</fullName>
    </submittedName>
</protein>
<dbReference type="Gene3D" id="3.40.50.720">
    <property type="entry name" value="NAD(P)-binding Rossmann-like Domain"/>
    <property type="match status" value="1"/>
</dbReference>
<evidence type="ECO:0000256" key="3">
    <source>
        <dbReference type="ARBA" id="ARBA00023002"/>
    </source>
</evidence>
<proteinExistence type="inferred from homology"/>
<gene>
    <name evidence="5" type="ORF">EJ02DRAFT_429832</name>
</gene>
<dbReference type="PANTHER" id="PTHR47706">
    <property type="entry name" value="NMRA-LIKE FAMILY PROTEIN"/>
    <property type="match status" value="1"/>
</dbReference>
<evidence type="ECO:0000313" key="6">
    <source>
        <dbReference type="Proteomes" id="UP000800038"/>
    </source>
</evidence>
<dbReference type="Pfam" id="PF05368">
    <property type="entry name" value="NmrA"/>
    <property type="match status" value="1"/>
</dbReference>
<dbReference type="InterPro" id="IPR008030">
    <property type="entry name" value="NmrA-like"/>
</dbReference>
<dbReference type="InterPro" id="IPR036291">
    <property type="entry name" value="NAD(P)-bd_dom_sf"/>
</dbReference>
<evidence type="ECO:0000259" key="4">
    <source>
        <dbReference type="Pfam" id="PF05368"/>
    </source>
</evidence>
<dbReference type="EMBL" id="ML975998">
    <property type="protein sequence ID" value="KAF1947391.1"/>
    <property type="molecule type" value="Genomic_DNA"/>
</dbReference>
<evidence type="ECO:0000313" key="5">
    <source>
        <dbReference type="EMBL" id="KAF1947391.1"/>
    </source>
</evidence>
<comment type="similarity">
    <text evidence="1">Belongs to the NmrA-type oxidoreductase family. Isoflavone reductase subfamily.</text>
</comment>
<dbReference type="AlphaFoldDB" id="A0A6A5T481"/>